<dbReference type="EMBL" id="PGCI01000119">
    <property type="protein sequence ID" value="PLW39088.1"/>
    <property type="molecule type" value="Genomic_DNA"/>
</dbReference>
<evidence type="ECO:0000313" key="4">
    <source>
        <dbReference type="Proteomes" id="UP000235388"/>
    </source>
</evidence>
<sequence length="139" mass="14702">MPDNLKVAMKKLAKACENTLGGSHVFRARLGTCVQYKAVSTPQANFMLTYEASPQEQQSSVQIPSNLALCGSSASVTSPVNSKPARKVIRRPPSSSVRASVSVPSLIPETLAFTLTPTLQSVVGSAHTPSKPQVTPTRP</sequence>
<dbReference type="Proteomes" id="UP000235392">
    <property type="component" value="Unassembled WGS sequence"/>
</dbReference>
<evidence type="ECO:0000313" key="3">
    <source>
        <dbReference type="EMBL" id="PLW54020.1"/>
    </source>
</evidence>
<evidence type="ECO:0000256" key="1">
    <source>
        <dbReference type="SAM" id="MobiDB-lite"/>
    </source>
</evidence>
<accession>A0A2N5UMT7</accession>
<feature type="compositionally biased region" description="Low complexity" evidence="1">
    <location>
        <begin position="91"/>
        <end position="100"/>
    </location>
</feature>
<feature type="region of interest" description="Disordered" evidence="1">
    <location>
        <begin position="74"/>
        <end position="100"/>
    </location>
</feature>
<dbReference type="AlphaFoldDB" id="A0A2N5UMT7"/>
<dbReference type="EMBL" id="PGCJ01000052">
    <property type="protein sequence ID" value="PLW54020.1"/>
    <property type="molecule type" value="Genomic_DNA"/>
</dbReference>
<evidence type="ECO:0000313" key="5">
    <source>
        <dbReference type="Proteomes" id="UP000235392"/>
    </source>
</evidence>
<gene>
    <name evidence="3" type="ORF">PCANC_09488</name>
    <name evidence="2" type="ORF">PCASD_08943</name>
</gene>
<comment type="caution">
    <text evidence="2">The sequence shown here is derived from an EMBL/GenBank/DDBJ whole genome shotgun (WGS) entry which is preliminary data.</text>
</comment>
<reference evidence="4 5" key="1">
    <citation type="submission" date="2017-11" db="EMBL/GenBank/DDBJ databases">
        <title>De novo assembly and phasing of dikaryotic genomes from two isolates of Puccinia coronata f. sp. avenae, the causal agent of oat crown rust.</title>
        <authorList>
            <person name="Miller M.E."/>
            <person name="Zhang Y."/>
            <person name="Omidvar V."/>
            <person name="Sperschneider J."/>
            <person name="Schwessinger B."/>
            <person name="Raley C."/>
            <person name="Palmer J.M."/>
            <person name="Garnica D."/>
            <person name="Upadhyaya N."/>
            <person name="Rathjen J."/>
            <person name="Taylor J.M."/>
            <person name="Park R.F."/>
            <person name="Dodds P.N."/>
            <person name="Hirsch C.D."/>
            <person name="Kianian S.F."/>
            <person name="Figueroa M."/>
        </authorList>
    </citation>
    <scope>NUCLEOTIDE SEQUENCE [LARGE SCALE GENOMIC DNA]</scope>
    <source>
        <strain evidence="3">12NC29</strain>
        <strain evidence="2">12SD80</strain>
    </source>
</reference>
<name>A0A2N5UMT7_9BASI</name>
<proteinExistence type="predicted"/>
<protein>
    <submittedName>
        <fullName evidence="2">Uncharacterized protein</fullName>
    </submittedName>
</protein>
<evidence type="ECO:0000313" key="2">
    <source>
        <dbReference type="EMBL" id="PLW39088.1"/>
    </source>
</evidence>
<keyword evidence="4" id="KW-1185">Reference proteome</keyword>
<dbReference type="Proteomes" id="UP000235388">
    <property type="component" value="Unassembled WGS sequence"/>
</dbReference>
<organism evidence="2 5">
    <name type="scientific">Puccinia coronata f. sp. avenae</name>
    <dbReference type="NCBI Taxonomy" id="200324"/>
    <lineage>
        <taxon>Eukaryota</taxon>
        <taxon>Fungi</taxon>
        <taxon>Dikarya</taxon>
        <taxon>Basidiomycota</taxon>
        <taxon>Pucciniomycotina</taxon>
        <taxon>Pucciniomycetes</taxon>
        <taxon>Pucciniales</taxon>
        <taxon>Pucciniaceae</taxon>
        <taxon>Puccinia</taxon>
    </lineage>
</organism>